<dbReference type="GO" id="GO:0070181">
    <property type="term" value="F:small ribosomal subunit rRNA binding"/>
    <property type="evidence" value="ECO:0007669"/>
    <property type="project" value="UniProtKB-UniRule"/>
</dbReference>
<keyword evidence="6" id="KW-0699">rRNA-binding</keyword>
<keyword evidence="4 6" id="KW-0694">RNA-binding</keyword>
<protein>
    <recommendedName>
        <fullName evidence="2 6">GTPase Era</fullName>
    </recommendedName>
</protein>
<feature type="region of interest" description="G5" evidence="7">
    <location>
        <begin position="155"/>
        <end position="157"/>
    </location>
</feature>
<dbReference type="Gene3D" id="3.40.50.300">
    <property type="entry name" value="P-loop containing nucleotide triphosphate hydrolases"/>
    <property type="match status" value="1"/>
</dbReference>
<feature type="region of interest" description="G4" evidence="7">
    <location>
        <begin position="126"/>
        <end position="129"/>
    </location>
</feature>
<dbReference type="InterPro" id="IPR030388">
    <property type="entry name" value="G_ERA_dom"/>
</dbReference>
<evidence type="ECO:0000259" key="9">
    <source>
        <dbReference type="PROSITE" id="PS50823"/>
    </source>
</evidence>
<feature type="domain" description="Era-type G" evidence="10">
    <location>
        <begin position="9"/>
        <end position="176"/>
    </location>
</feature>
<evidence type="ECO:0000256" key="5">
    <source>
        <dbReference type="ARBA" id="ARBA00023134"/>
    </source>
</evidence>
<comment type="subunit">
    <text evidence="6">Monomer.</text>
</comment>
<dbReference type="GO" id="GO:0005525">
    <property type="term" value="F:GTP binding"/>
    <property type="evidence" value="ECO:0007669"/>
    <property type="project" value="UniProtKB-UniRule"/>
</dbReference>
<dbReference type="HAMAP" id="MF_00367">
    <property type="entry name" value="GTPase_Era"/>
    <property type="match status" value="1"/>
</dbReference>
<proteinExistence type="inferred from homology"/>
<dbReference type="CDD" id="cd04163">
    <property type="entry name" value="Era"/>
    <property type="match status" value="1"/>
</dbReference>
<keyword evidence="6" id="KW-0472">Membrane</keyword>
<feature type="region of interest" description="G1" evidence="7">
    <location>
        <begin position="17"/>
        <end position="24"/>
    </location>
</feature>
<name>A0A7T0C4B8_9BACT</name>
<keyword evidence="6" id="KW-1003">Cell membrane</keyword>
<evidence type="ECO:0000256" key="7">
    <source>
        <dbReference type="PROSITE-ProRule" id="PRU01050"/>
    </source>
</evidence>
<dbReference type="InterPro" id="IPR027417">
    <property type="entry name" value="P-loop_NTPase"/>
</dbReference>
<evidence type="ECO:0000256" key="8">
    <source>
        <dbReference type="RuleBase" id="RU003761"/>
    </source>
</evidence>
<dbReference type="PROSITE" id="PS51713">
    <property type="entry name" value="G_ERA"/>
    <property type="match status" value="1"/>
</dbReference>
<feature type="binding site" evidence="6">
    <location>
        <begin position="17"/>
        <end position="24"/>
    </location>
    <ligand>
        <name>GTP</name>
        <dbReference type="ChEBI" id="CHEBI:37565"/>
    </ligand>
</feature>
<dbReference type="FunFam" id="3.40.50.300:FF:000094">
    <property type="entry name" value="GTPase Era"/>
    <property type="match status" value="1"/>
</dbReference>
<dbReference type="AlphaFoldDB" id="A0A7T0C4B8"/>
<comment type="function">
    <text evidence="6">An essential GTPase that binds both GDP and GTP, with rapid nucleotide exchange. Plays a role in 16S rRNA processing and 30S ribosomal subunit biogenesis and possibly also in cell cycle regulation and energy metabolism.</text>
</comment>
<evidence type="ECO:0000256" key="6">
    <source>
        <dbReference type="HAMAP-Rule" id="MF_00367"/>
    </source>
</evidence>
<dbReference type="SUPFAM" id="SSF52540">
    <property type="entry name" value="P-loop containing nucleoside triphosphate hydrolases"/>
    <property type="match status" value="1"/>
</dbReference>
<dbReference type="PANTHER" id="PTHR42698">
    <property type="entry name" value="GTPASE ERA"/>
    <property type="match status" value="1"/>
</dbReference>
<dbReference type="InterPro" id="IPR009019">
    <property type="entry name" value="KH_sf_prok-type"/>
</dbReference>
<evidence type="ECO:0000256" key="3">
    <source>
        <dbReference type="ARBA" id="ARBA00022741"/>
    </source>
</evidence>
<dbReference type="InterPro" id="IPR004044">
    <property type="entry name" value="KH_dom_type_2"/>
</dbReference>
<dbReference type="NCBIfam" id="TIGR00231">
    <property type="entry name" value="small_GTP"/>
    <property type="match status" value="1"/>
</dbReference>
<dbReference type="GO" id="GO:0005829">
    <property type="term" value="C:cytosol"/>
    <property type="evidence" value="ECO:0007669"/>
    <property type="project" value="TreeGrafter"/>
</dbReference>
<dbReference type="KEGG" id="nva:G3M78_13420"/>
<feature type="domain" description="KH type-2" evidence="9">
    <location>
        <begin position="232"/>
        <end position="284"/>
    </location>
</feature>
<keyword evidence="6" id="KW-0690">Ribosome biogenesis</keyword>
<dbReference type="GO" id="GO:0003924">
    <property type="term" value="F:GTPase activity"/>
    <property type="evidence" value="ECO:0007669"/>
    <property type="project" value="UniProtKB-UniRule"/>
</dbReference>
<dbReference type="NCBIfam" id="TIGR00436">
    <property type="entry name" value="era"/>
    <property type="match status" value="1"/>
</dbReference>
<dbReference type="Proteomes" id="UP000594464">
    <property type="component" value="Chromosome"/>
</dbReference>
<evidence type="ECO:0000313" key="11">
    <source>
        <dbReference type="EMBL" id="QPJ66339.1"/>
    </source>
</evidence>
<organism evidence="11 12">
    <name type="scientific">Candidatus Nitrohelix vancouverensis</name>
    <dbReference type="NCBI Taxonomy" id="2705534"/>
    <lineage>
        <taxon>Bacteria</taxon>
        <taxon>Pseudomonadati</taxon>
        <taxon>Nitrospinota/Tectimicrobiota group</taxon>
        <taxon>Nitrospinota</taxon>
        <taxon>Nitrospinia</taxon>
        <taxon>Nitrospinales</taxon>
        <taxon>Nitrospinaceae</taxon>
        <taxon>Candidatus Nitrohelix</taxon>
    </lineage>
</organism>
<dbReference type="InterPro" id="IPR015946">
    <property type="entry name" value="KH_dom-like_a/b"/>
</dbReference>
<evidence type="ECO:0000256" key="4">
    <source>
        <dbReference type="ARBA" id="ARBA00022884"/>
    </source>
</evidence>
<dbReference type="Pfam" id="PF01926">
    <property type="entry name" value="MMR_HSR1"/>
    <property type="match status" value="1"/>
</dbReference>
<dbReference type="PRINTS" id="PR00326">
    <property type="entry name" value="GTP1OBG"/>
</dbReference>
<keyword evidence="6" id="KW-0963">Cytoplasm</keyword>
<evidence type="ECO:0000256" key="2">
    <source>
        <dbReference type="ARBA" id="ARBA00020484"/>
    </source>
</evidence>
<dbReference type="PROSITE" id="PS50823">
    <property type="entry name" value="KH_TYPE_2"/>
    <property type="match status" value="1"/>
</dbReference>
<feature type="region of interest" description="G2" evidence="7">
    <location>
        <begin position="43"/>
        <end position="47"/>
    </location>
</feature>
<accession>A0A7T0C4B8</accession>
<reference evidence="12" key="1">
    <citation type="submission" date="2020-02" db="EMBL/GenBank/DDBJ databases">
        <title>Genomic and physiological characterization of two novel Nitrospinaceae genera.</title>
        <authorList>
            <person name="Mueller A.J."/>
            <person name="Jung M.-Y."/>
            <person name="Strachan C.R."/>
            <person name="Herbold C.W."/>
            <person name="Kirkegaard R.H."/>
            <person name="Daims H."/>
        </authorList>
    </citation>
    <scope>NUCLEOTIDE SEQUENCE [LARGE SCALE GENOMIC DNA]</scope>
</reference>
<dbReference type="NCBIfam" id="NF000908">
    <property type="entry name" value="PRK00089.1"/>
    <property type="match status" value="1"/>
</dbReference>
<feature type="region of interest" description="G3" evidence="7">
    <location>
        <begin position="64"/>
        <end position="67"/>
    </location>
</feature>
<dbReference type="InterPro" id="IPR005225">
    <property type="entry name" value="Small_GTP-bd"/>
</dbReference>
<feature type="binding site" evidence="6">
    <location>
        <begin position="64"/>
        <end position="68"/>
    </location>
    <ligand>
        <name>GTP</name>
        <dbReference type="ChEBI" id="CHEBI:37565"/>
    </ligand>
</feature>
<comment type="subcellular location">
    <subcellularLocation>
        <location evidence="6">Cytoplasm</location>
    </subcellularLocation>
    <subcellularLocation>
        <location evidence="6">Cell membrane</location>
        <topology evidence="6">Peripheral membrane protein</topology>
    </subcellularLocation>
</comment>
<comment type="similarity">
    <text evidence="1 6 7 8">Belongs to the TRAFAC class TrmE-Era-EngA-EngB-Septin-like GTPase superfamily. Era GTPase family.</text>
</comment>
<feature type="binding site" evidence="6">
    <location>
        <begin position="126"/>
        <end position="129"/>
    </location>
    <ligand>
        <name>GTP</name>
        <dbReference type="ChEBI" id="CHEBI:37565"/>
    </ligand>
</feature>
<evidence type="ECO:0000259" key="10">
    <source>
        <dbReference type="PROSITE" id="PS51713"/>
    </source>
</evidence>
<dbReference type="Gene3D" id="3.30.300.20">
    <property type="match status" value="1"/>
</dbReference>
<keyword evidence="3 6" id="KW-0547">Nucleotide-binding</keyword>
<dbReference type="EMBL" id="CP048620">
    <property type="protein sequence ID" value="QPJ66339.1"/>
    <property type="molecule type" value="Genomic_DNA"/>
</dbReference>
<dbReference type="InterPro" id="IPR005662">
    <property type="entry name" value="GTPase_Era-like"/>
</dbReference>
<dbReference type="PANTHER" id="PTHR42698:SF1">
    <property type="entry name" value="GTPASE ERA, MITOCHONDRIAL"/>
    <property type="match status" value="1"/>
</dbReference>
<dbReference type="SUPFAM" id="SSF54814">
    <property type="entry name" value="Prokaryotic type KH domain (KH-domain type II)"/>
    <property type="match status" value="1"/>
</dbReference>
<dbReference type="Pfam" id="PF07650">
    <property type="entry name" value="KH_2"/>
    <property type="match status" value="1"/>
</dbReference>
<sequence length="303" mass="33916">MKNKASVFKSGYASLIGKPNVGKSTLLNRLTSEKIAAISSKPQTTRSRITGVAHLDGGQIILLDTPGIHKAFSKLNQLMVKAALNTLSDVDLILFLIDAQQGFTEDDAYALEMLKRVSVPVFLVVNKIDTVVKPKLLEIISDLNQKFNFAEIIPISALKDDGIDVLIRAILDRLPEGPRYFPEDMVMDCPEKFWVSEIIREKVMNLTHLEIPYSCAVLTDVLEEGRPGLLNIHATIYVEKISQKKIMIGEKGKRIKQIGKLARGEIEKRFACQVFLNLFVKVKNGWSQSNGDLRELGYINDTY</sequence>
<evidence type="ECO:0000313" key="12">
    <source>
        <dbReference type="Proteomes" id="UP000594464"/>
    </source>
</evidence>
<dbReference type="CDD" id="cd22534">
    <property type="entry name" value="KH-II_Era"/>
    <property type="match status" value="1"/>
</dbReference>
<dbReference type="GO" id="GO:0005886">
    <property type="term" value="C:plasma membrane"/>
    <property type="evidence" value="ECO:0007669"/>
    <property type="project" value="UniProtKB-SubCell"/>
</dbReference>
<dbReference type="InterPro" id="IPR006073">
    <property type="entry name" value="GTP-bd"/>
</dbReference>
<evidence type="ECO:0000256" key="1">
    <source>
        <dbReference type="ARBA" id="ARBA00007921"/>
    </source>
</evidence>
<dbReference type="GO" id="GO:0043024">
    <property type="term" value="F:ribosomal small subunit binding"/>
    <property type="evidence" value="ECO:0007669"/>
    <property type="project" value="TreeGrafter"/>
</dbReference>
<keyword evidence="5 6" id="KW-0342">GTP-binding</keyword>
<dbReference type="GO" id="GO:0000028">
    <property type="term" value="P:ribosomal small subunit assembly"/>
    <property type="evidence" value="ECO:0007669"/>
    <property type="project" value="TreeGrafter"/>
</dbReference>
<gene>
    <name evidence="6" type="primary">era</name>
    <name evidence="11" type="ORF">G3M78_13420</name>
</gene>